<evidence type="ECO:0000256" key="6">
    <source>
        <dbReference type="ARBA" id="ARBA00022801"/>
    </source>
</evidence>
<dbReference type="GO" id="GO:0016787">
    <property type="term" value="F:hydrolase activity"/>
    <property type="evidence" value="ECO:0007669"/>
    <property type="project" value="UniProtKB-KW"/>
</dbReference>
<name>A0A6G0VYZ1_APHCR</name>
<keyword evidence="7" id="KW-0539">Nucleus</keyword>
<evidence type="ECO:0000313" key="9">
    <source>
        <dbReference type="EMBL" id="KAF0714935.1"/>
    </source>
</evidence>
<organism evidence="9 11">
    <name type="scientific">Aphis craccivora</name>
    <name type="common">Cowpea aphid</name>
    <dbReference type="NCBI Taxonomy" id="307492"/>
    <lineage>
        <taxon>Eukaryota</taxon>
        <taxon>Metazoa</taxon>
        <taxon>Ecdysozoa</taxon>
        <taxon>Arthropoda</taxon>
        <taxon>Hexapoda</taxon>
        <taxon>Insecta</taxon>
        <taxon>Pterygota</taxon>
        <taxon>Neoptera</taxon>
        <taxon>Paraneoptera</taxon>
        <taxon>Hemiptera</taxon>
        <taxon>Sternorrhyncha</taxon>
        <taxon>Aphidomorpha</taxon>
        <taxon>Aphidoidea</taxon>
        <taxon>Aphididae</taxon>
        <taxon>Aphidini</taxon>
        <taxon>Aphis</taxon>
        <taxon>Aphis</taxon>
    </lineage>
</organism>
<reference evidence="9 11" key="1">
    <citation type="submission" date="2019-08" db="EMBL/GenBank/DDBJ databases">
        <title>Whole genome of Aphis craccivora.</title>
        <authorList>
            <person name="Voronova N.V."/>
            <person name="Shulinski R.S."/>
            <person name="Bandarenka Y.V."/>
            <person name="Zhorov D.G."/>
            <person name="Warner D."/>
        </authorList>
    </citation>
    <scope>NUCLEOTIDE SEQUENCE [LARGE SCALE GENOMIC DNA]</scope>
    <source>
        <strain evidence="9">180601</strain>
        <tissue evidence="9">Whole Body</tissue>
    </source>
</reference>
<dbReference type="AlphaFoldDB" id="A0A6G0VYZ1"/>
<dbReference type="InterPro" id="IPR045249">
    <property type="entry name" value="HARBI1-like"/>
</dbReference>
<dbReference type="GO" id="GO:0004518">
    <property type="term" value="F:nuclease activity"/>
    <property type="evidence" value="ECO:0007669"/>
    <property type="project" value="UniProtKB-KW"/>
</dbReference>
<comment type="caution">
    <text evidence="9">The sequence shown here is derived from an EMBL/GenBank/DDBJ whole genome shotgun (WGS) entry which is preliminary data.</text>
</comment>
<accession>A0A6G0VYZ1</accession>
<comment type="cofactor">
    <cofactor evidence="1">
        <name>a divalent metal cation</name>
        <dbReference type="ChEBI" id="CHEBI:60240"/>
    </cofactor>
</comment>
<sequence length="249" mass="29082">MKKLIWELLKDSYMPTPTKENWKLIAQRFYSLWNLPNCLGALDGKHIRIEKLPGSGSSNFNYKMYHSIVLLACSDADGFFTTIETGYTGRNSDGGIFQASTIKKWIKTGRLNIPLPSKLIDDLNDYNFPFYFVGDEAFPLTPYLLRPYPRRTLNNVKRIFNYRLSRERVTDIIKSVCILHNFIRKKEGVKYTPYEQVENTQDNIDSTMVLPIQDLVLRDRAPANEVRNYLANYFLTPRASIPWQWNYCV</sequence>
<keyword evidence="4" id="KW-0540">Nuclease</keyword>
<evidence type="ECO:0000259" key="8">
    <source>
        <dbReference type="Pfam" id="PF13359"/>
    </source>
</evidence>
<dbReference type="EMBL" id="VUJU01010280">
    <property type="protein sequence ID" value="KAF0714935.1"/>
    <property type="molecule type" value="Genomic_DNA"/>
</dbReference>
<dbReference type="PANTHER" id="PTHR22930:SF269">
    <property type="entry name" value="NUCLEASE HARBI1-LIKE PROTEIN"/>
    <property type="match status" value="1"/>
</dbReference>
<dbReference type="GO" id="GO:0005634">
    <property type="term" value="C:nucleus"/>
    <property type="evidence" value="ECO:0007669"/>
    <property type="project" value="UniProtKB-SubCell"/>
</dbReference>
<dbReference type="InterPro" id="IPR027806">
    <property type="entry name" value="HARBI1_dom"/>
</dbReference>
<proteinExistence type="inferred from homology"/>
<dbReference type="GO" id="GO:0046872">
    <property type="term" value="F:metal ion binding"/>
    <property type="evidence" value="ECO:0007669"/>
    <property type="project" value="UniProtKB-KW"/>
</dbReference>
<dbReference type="Pfam" id="PF13359">
    <property type="entry name" value="DDE_Tnp_4"/>
    <property type="match status" value="1"/>
</dbReference>
<comment type="similarity">
    <text evidence="3">Belongs to the HARBI1 family.</text>
</comment>
<dbReference type="OrthoDB" id="652136at2759"/>
<dbReference type="EMBL" id="VUJU01007715">
    <property type="protein sequence ID" value="KAF0741426.1"/>
    <property type="molecule type" value="Genomic_DNA"/>
</dbReference>
<gene>
    <name evidence="10" type="ORF">FWK35_00024737</name>
    <name evidence="9" type="ORF">FWK35_00031305</name>
</gene>
<comment type="subcellular location">
    <subcellularLocation>
        <location evidence="2">Nucleus</location>
    </subcellularLocation>
</comment>
<evidence type="ECO:0000256" key="4">
    <source>
        <dbReference type="ARBA" id="ARBA00022722"/>
    </source>
</evidence>
<feature type="domain" description="DDE Tnp4" evidence="8">
    <location>
        <begin position="42"/>
        <end position="169"/>
    </location>
</feature>
<evidence type="ECO:0000256" key="2">
    <source>
        <dbReference type="ARBA" id="ARBA00004123"/>
    </source>
</evidence>
<evidence type="ECO:0000313" key="11">
    <source>
        <dbReference type="Proteomes" id="UP000478052"/>
    </source>
</evidence>
<keyword evidence="11" id="KW-1185">Reference proteome</keyword>
<dbReference type="PANTHER" id="PTHR22930">
    <property type="match status" value="1"/>
</dbReference>
<evidence type="ECO:0000256" key="7">
    <source>
        <dbReference type="ARBA" id="ARBA00023242"/>
    </source>
</evidence>
<protein>
    <submittedName>
        <fullName evidence="9">Protein ALP1-like</fullName>
    </submittedName>
</protein>
<keyword evidence="6" id="KW-0378">Hydrolase</keyword>
<evidence type="ECO:0000256" key="5">
    <source>
        <dbReference type="ARBA" id="ARBA00022723"/>
    </source>
</evidence>
<evidence type="ECO:0000256" key="1">
    <source>
        <dbReference type="ARBA" id="ARBA00001968"/>
    </source>
</evidence>
<evidence type="ECO:0000313" key="10">
    <source>
        <dbReference type="EMBL" id="KAF0741426.1"/>
    </source>
</evidence>
<keyword evidence="5" id="KW-0479">Metal-binding</keyword>
<dbReference type="Proteomes" id="UP000478052">
    <property type="component" value="Unassembled WGS sequence"/>
</dbReference>
<evidence type="ECO:0000256" key="3">
    <source>
        <dbReference type="ARBA" id="ARBA00006958"/>
    </source>
</evidence>